<dbReference type="PANTHER" id="PTHR34997:SF1">
    <property type="entry name" value="PEPTIDOGLYCAN-BINDING LYSIN DOMAIN"/>
    <property type="match status" value="1"/>
</dbReference>
<dbReference type="InterPro" id="IPR052210">
    <property type="entry name" value="LysM1-like"/>
</dbReference>
<reference evidence="5 6" key="1">
    <citation type="journal article" date="2019" name="Fungal Biol. Biotechnol.">
        <title>Draft genome sequence of fastidious pathogen Ceratobasidium theobromae, which causes vascular-streak dieback in Theobroma cacao.</title>
        <authorList>
            <person name="Ali S.S."/>
            <person name="Asman A."/>
            <person name="Shao J."/>
            <person name="Firmansyah A.P."/>
            <person name="Susilo A.W."/>
            <person name="Rosmana A."/>
            <person name="McMahon P."/>
            <person name="Junaid M."/>
            <person name="Guest D."/>
            <person name="Kheng T.Y."/>
            <person name="Meinhardt L.W."/>
            <person name="Bailey B.A."/>
        </authorList>
    </citation>
    <scope>NUCLEOTIDE SEQUENCE [LARGE SCALE GENOMIC DNA]</scope>
    <source>
        <strain evidence="5 6">CT2</strain>
    </source>
</reference>
<gene>
    <name evidence="5" type="ORF">CTheo_5232</name>
</gene>
<evidence type="ECO:0000256" key="2">
    <source>
        <dbReference type="ARBA" id="ARBA00023026"/>
    </source>
</evidence>
<sequence>MYPLSQLSFVAAFVLTQLSSIVSGAPTTSCGQTHTVVAGESCFSIATAANLTLTQFRAMNPTVNCDPLAIGQVVCSEVACSKFYTVQFGDSCWKIGQDYSTTPETIEGLNPGLYCTAIFPNQKMCVAA</sequence>
<dbReference type="Pfam" id="PF01476">
    <property type="entry name" value="LysM"/>
    <property type="match status" value="2"/>
</dbReference>
<organism evidence="5 6">
    <name type="scientific">Ceratobasidium theobromae</name>
    <dbReference type="NCBI Taxonomy" id="1582974"/>
    <lineage>
        <taxon>Eukaryota</taxon>
        <taxon>Fungi</taxon>
        <taxon>Dikarya</taxon>
        <taxon>Basidiomycota</taxon>
        <taxon>Agaricomycotina</taxon>
        <taxon>Agaricomycetes</taxon>
        <taxon>Cantharellales</taxon>
        <taxon>Ceratobasidiaceae</taxon>
        <taxon>Ceratobasidium</taxon>
    </lineage>
</organism>
<dbReference type="Proteomes" id="UP000383932">
    <property type="component" value="Unassembled WGS sequence"/>
</dbReference>
<feature type="domain" description="LysM" evidence="4">
    <location>
        <begin position="82"/>
        <end position="126"/>
    </location>
</feature>
<evidence type="ECO:0000259" key="4">
    <source>
        <dbReference type="PROSITE" id="PS51782"/>
    </source>
</evidence>
<dbReference type="PROSITE" id="PS51782">
    <property type="entry name" value="LYSM"/>
    <property type="match status" value="2"/>
</dbReference>
<dbReference type="OrthoDB" id="5985073at2759"/>
<dbReference type="GO" id="GO:0008061">
    <property type="term" value="F:chitin binding"/>
    <property type="evidence" value="ECO:0007669"/>
    <property type="project" value="UniProtKB-KW"/>
</dbReference>
<accession>A0A5N5QIN1</accession>
<feature type="chain" id="PRO_5024464922" evidence="3">
    <location>
        <begin position="25"/>
        <end position="128"/>
    </location>
</feature>
<dbReference type="SMART" id="SM00257">
    <property type="entry name" value="LysM"/>
    <property type="match status" value="2"/>
</dbReference>
<evidence type="ECO:0000256" key="3">
    <source>
        <dbReference type="SAM" id="SignalP"/>
    </source>
</evidence>
<feature type="signal peptide" evidence="3">
    <location>
        <begin position="1"/>
        <end position="24"/>
    </location>
</feature>
<evidence type="ECO:0000313" key="6">
    <source>
        <dbReference type="Proteomes" id="UP000383932"/>
    </source>
</evidence>
<keyword evidence="1" id="KW-0147">Chitin-binding</keyword>
<comment type="caution">
    <text evidence="5">The sequence shown here is derived from an EMBL/GenBank/DDBJ whole genome shotgun (WGS) entry which is preliminary data.</text>
</comment>
<name>A0A5N5QIN1_9AGAM</name>
<keyword evidence="2" id="KW-0843">Virulence</keyword>
<evidence type="ECO:0000256" key="1">
    <source>
        <dbReference type="ARBA" id="ARBA00022669"/>
    </source>
</evidence>
<dbReference type="CDD" id="cd00118">
    <property type="entry name" value="LysM"/>
    <property type="match status" value="2"/>
</dbReference>
<dbReference type="InterPro" id="IPR036779">
    <property type="entry name" value="LysM_dom_sf"/>
</dbReference>
<dbReference type="PANTHER" id="PTHR34997">
    <property type="entry name" value="AM15"/>
    <property type="match status" value="1"/>
</dbReference>
<dbReference type="Gene3D" id="3.10.350.10">
    <property type="entry name" value="LysM domain"/>
    <property type="match status" value="2"/>
</dbReference>
<evidence type="ECO:0000313" key="5">
    <source>
        <dbReference type="EMBL" id="KAB5591316.1"/>
    </source>
</evidence>
<dbReference type="SUPFAM" id="SSF54106">
    <property type="entry name" value="LysM domain"/>
    <property type="match status" value="2"/>
</dbReference>
<keyword evidence="3" id="KW-0732">Signal</keyword>
<keyword evidence="6" id="KW-1185">Reference proteome</keyword>
<protein>
    <submittedName>
        <fullName evidence="5">Putative effector protein</fullName>
    </submittedName>
</protein>
<feature type="domain" description="LysM" evidence="4">
    <location>
        <begin position="32"/>
        <end position="76"/>
    </location>
</feature>
<dbReference type="AlphaFoldDB" id="A0A5N5QIN1"/>
<dbReference type="InterPro" id="IPR018392">
    <property type="entry name" value="LysM"/>
</dbReference>
<dbReference type="EMBL" id="SSOP01000111">
    <property type="protein sequence ID" value="KAB5591316.1"/>
    <property type="molecule type" value="Genomic_DNA"/>
</dbReference>
<proteinExistence type="predicted"/>